<dbReference type="AlphaFoldDB" id="A0A7Y9QZX7"/>
<accession>A0A7Y9QZX7</accession>
<sequence length="108" mass="11302">MSTTNHPVAVKDLLPLALVLLAGTAAAQSPAALTQPAMPTRLQYTSTLSGYQAYADEPVQSWREANDRVRRIGGWKVYAKENPPGVAPAAETPAAPLPHGAHHGGGKP</sequence>
<evidence type="ECO:0000256" key="2">
    <source>
        <dbReference type="SAM" id="SignalP"/>
    </source>
</evidence>
<gene>
    <name evidence="3" type="ORF">BDD16_002025</name>
</gene>
<evidence type="ECO:0000256" key="1">
    <source>
        <dbReference type="SAM" id="MobiDB-lite"/>
    </source>
</evidence>
<proteinExistence type="predicted"/>
<name>A0A7Y9QZX7_9BURK</name>
<reference evidence="3 4" key="1">
    <citation type="submission" date="2020-07" db="EMBL/GenBank/DDBJ databases">
        <title>Genomic Encyclopedia of Archaeal and Bacterial Type Strains, Phase II (KMG-II): from individual species to whole genera.</title>
        <authorList>
            <person name="Goeker M."/>
        </authorList>
    </citation>
    <scope>NUCLEOTIDE SEQUENCE [LARGE SCALE GENOMIC DNA]</scope>
    <source>
        <strain evidence="3 4">DSM 21226</strain>
    </source>
</reference>
<feature type="region of interest" description="Disordered" evidence="1">
    <location>
        <begin position="84"/>
        <end position="108"/>
    </location>
</feature>
<feature type="signal peptide" evidence="2">
    <location>
        <begin position="1"/>
        <end position="27"/>
    </location>
</feature>
<protein>
    <submittedName>
        <fullName evidence="3">Uncharacterized protein</fullName>
    </submittedName>
</protein>
<keyword evidence="2" id="KW-0732">Signal</keyword>
<dbReference type="Proteomes" id="UP000518288">
    <property type="component" value="Unassembled WGS sequence"/>
</dbReference>
<feature type="chain" id="PRO_5030904958" evidence="2">
    <location>
        <begin position="28"/>
        <end position="108"/>
    </location>
</feature>
<dbReference type="RefSeq" id="WP_179633851.1">
    <property type="nucleotide sequence ID" value="NZ_JACCFH010000001.1"/>
</dbReference>
<feature type="compositionally biased region" description="Low complexity" evidence="1">
    <location>
        <begin position="84"/>
        <end position="99"/>
    </location>
</feature>
<dbReference type="EMBL" id="JACCFH010000001">
    <property type="protein sequence ID" value="NYG33039.1"/>
    <property type="molecule type" value="Genomic_DNA"/>
</dbReference>
<comment type="caution">
    <text evidence="3">The sequence shown here is derived from an EMBL/GenBank/DDBJ whole genome shotgun (WGS) entry which is preliminary data.</text>
</comment>
<evidence type="ECO:0000313" key="3">
    <source>
        <dbReference type="EMBL" id="NYG33039.1"/>
    </source>
</evidence>
<organism evidence="3 4">
    <name type="scientific">Sphaerotilus montanus</name>
    <dbReference type="NCBI Taxonomy" id="522889"/>
    <lineage>
        <taxon>Bacteria</taxon>
        <taxon>Pseudomonadati</taxon>
        <taxon>Pseudomonadota</taxon>
        <taxon>Betaproteobacteria</taxon>
        <taxon>Burkholderiales</taxon>
        <taxon>Sphaerotilaceae</taxon>
        <taxon>Sphaerotilus</taxon>
    </lineage>
</organism>
<evidence type="ECO:0000313" key="4">
    <source>
        <dbReference type="Proteomes" id="UP000518288"/>
    </source>
</evidence>
<keyword evidence="4" id="KW-1185">Reference proteome</keyword>